<accession>A0A1M5YU14</accession>
<evidence type="ECO:0000256" key="1">
    <source>
        <dbReference type="SAM" id="Phobius"/>
    </source>
</evidence>
<feature type="transmembrane region" description="Helical" evidence="1">
    <location>
        <begin position="46"/>
        <end position="67"/>
    </location>
</feature>
<dbReference type="AlphaFoldDB" id="A0A1M5YU14"/>
<keyword evidence="1" id="KW-0472">Membrane</keyword>
<evidence type="ECO:0000313" key="2">
    <source>
        <dbReference type="EMBL" id="SHI15348.1"/>
    </source>
</evidence>
<dbReference type="RefSeq" id="WP_143165795.1">
    <property type="nucleotide sequence ID" value="NZ_FQXG01000008.1"/>
</dbReference>
<evidence type="ECO:0000313" key="3">
    <source>
        <dbReference type="Proteomes" id="UP000184268"/>
    </source>
</evidence>
<keyword evidence="3" id="KW-1185">Reference proteome</keyword>
<dbReference type="EMBL" id="FQXG01000008">
    <property type="protein sequence ID" value="SHI15348.1"/>
    <property type="molecule type" value="Genomic_DNA"/>
</dbReference>
<name>A0A1M5YU14_9GAMM</name>
<gene>
    <name evidence="2" type="ORF">SAMN02745129_4422</name>
</gene>
<protein>
    <submittedName>
        <fullName evidence="2">Uncharacterized protein</fullName>
    </submittedName>
</protein>
<organism evidence="2 3">
    <name type="scientific">Ferrimonas marina</name>
    <dbReference type="NCBI Taxonomy" id="299255"/>
    <lineage>
        <taxon>Bacteria</taxon>
        <taxon>Pseudomonadati</taxon>
        <taxon>Pseudomonadota</taxon>
        <taxon>Gammaproteobacteria</taxon>
        <taxon>Alteromonadales</taxon>
        <taxon>Ferrimonadaceae</taxon>
        <taxon>Ferrimonas</taxon>
    </lineage>
</organism>
<dbReference type="Proteomes" id="UP000184268">
    <property type="component" value="Unassembled WGS sequence"/>
</dbReference>
<keyword evidence="1" id="KW-1133">Transmembrane helix</keyword>
<dbReference type="SUPFAM" id="SSF82866">
    <property type="entry name" value="Multidrug efflux transporter AcrB transmembrane domain"/>
    <property type="match status" value="1"/>
</dbReference>
<feature type="transmembrane region" description="Helical" evidence="1">
    <location>
        <begin position="17"/>
        <end position="34"/>
    </location>
</feature>
<reference evidence="2 3" key="1">
    <citation type="submission" date="2016-11" db="EMBL/GenBank/DDBJ databases">
        <authorList>
            <person name="Jaros S."/>
            <person name="Januszkiewicz K."/>
            <person name="Wedrychowicz H."/>
        </authorList>
    </citation>
    <scope>NUCLEOTIDE SEQUENCE [LARGE SCALE GENOMIC DNA]</scope>
    <source>
        <strain evidence="2 3">DSM 16917</strain>
    </source>
</reference>
<keyword evidence="1" id="KW-0812">Transmembrane</keyword>
<feature type="transmembrane region" description="Helical" evidence="1">
    <location>
        <begin position="107"/>
        <end position="123"/>
    </location>
</feature>
<proteinExistence type="predicted"/>
<sequence>MDFLQLSEQWNREDRQVGFWVVGLGLAVLMLLSWRLQAPLHPVSEGAAMVLLPAILVSSALVGLRLWQQPRRLASLHRRYRQQPEMALSTHRYASDRALRRLSRAKWSWLAVSVLGVLVWWLAESAEQMGFAVGLILVAAFGLLLVSLRESRLADYLASLR</sequence>
<feature type="transmembrane region" description="Helical" evidence="1">
    <location>
        <begin position="129"/>
        <end position="148"/>
    </location>
</feature>